<accession>A0A7S2S0M2</accession>
<name>A0A7S2S0M2_9STRA</name>
<feature type="region of interest" description="Disordered" evidence="1">
    <location>
        <begin position="160"/>
        <end position="211"/>
    </location>
</feature>
<gene>
    <name evidence="2" type="ORF">QSP1433_LOCUS8606</name>
</gene>
<dbReference type="AlphaFoldDB" id="A0A7S2S0M2"/>
<evidence type="ECO:0000256" key="1">
    <source>
        <dbReference type="SAM" id="MobiDB-lite"/>
    </source>
</evidence>
<sequence length="368" mass="40421">MDANAGKLPFRTTPVSSCCCSSDDCCCVRVPQFSERTIQLLHGTYSAFRLSGVPQEERDENFSARRKAAQVMFGDLRGSDGIKLDQVDTFLKDGHCDSRGAGTSRLLDRSNMLWVAPSSTQSALGKKRRDSSSPKKIRRSLFRSKFSYSASSDPVKKDKITVGDLKTSRTRSGSKKTSKTANAPEQAFSEIPPSDLRVDPQTESKVKAQDLKESPLGLSVSFDLHKTFKTADSQGEMNNNVSTNKGTGKEGRFTFTSPQVKMDISELAASSAPESSEILEGVKELNNASDESPGLGEQDVESTSFVESNATDWDEIISKYHSETALPILKLGDTSFDKFNELDRLEKIVYEQHEILAKAWAKASVSKN</sequence>
<reference evidence="2" key="1">
    <citation type="submission" date="2021-01" db="EMBL/GenBank/DDBJ databases">
        <authorList>
            <person name="Corre E."/>
            <person name="Pelletier E."/>
            <person name="Niang G."/>
            <person name="Scheremetjew M."/>
            <person name="Finn R."/>
            <person name="Kale V."/>
            <person name="Holt S."/>
            <person name="Cochrane G."/>
            <person name="Meng A."/>
            <person name="Brown T."/>
            <person name="Cohen L."/>
        </authorList>
    </citation>
    <scope>NUCLEOTIDE SEQUENCE</scope>
    <source>
        <strain evidence="2">NY070348D</strain>
    </source>
</reference>
<feature type="compositionally biased region" description="Basic and acidic residues" evidence="1">
    <location>
        <begin position="196"/>
        <end position="211"/>
    </location>
</feature>
<evidence type="ECO:0000313" key="2">
    <source>
        <dbReference type="EMBL" id="CAD9684893.1"/>
    </source>
</evidence>
<proteinExistence type="predicted"/>
<dbReference type="EMBL" id="HBHK01013695">
    <property type="protein sequence ID" value="CAD9684893.1"/>
    <property type="molecule type" value="Transcribed_RNA"/>
</dbReference>
<organism evidence="2">
    <name type="scientific">Mucochytrium quahogii</name>
    <dbReference type="NCBI Taxonomy" id="96639"/>
    <lineage>
        <taxon>Eukaryota</taxon>
        <taxon>Sar</taxon>
        <taxon>Stramenopiles</taxon>
        <taxon>Bigyra</taxon>
        <taxon>Labyrinthulomycetes</taxon>
        <taxon>Thraustochytrida</taxon>
        <taxon>Thraustochytriidae</taxon>
        <taxon>Mucochytrium</taxon>
    </lineage>
</organism>
<feature type="compositionally biased region" description="Basic residues" evidence="1">
    <location>
        <begin position="168"/>
        <end position="178"/>
    </location>
</feature>
<protein>
    <submittedName>
        <fullName evidence="2">Uncharacterized protein</fullName>
    </submittedName>
</protein>
<feature type="region of interest" description="Disordered" evidence="1">
    <location>
        <begin position="285"/>
        <end position="304"/>
    </location>
</feature>